<keyword evidence="5" id="KW-1185">Reference proteome</keyword>
<feature type="signal peptide" evidence="2">
    <location>
        <begin position="1"/>
        <end position="27"/>
    </location>
</feature>
<evidence type="ECO:0000256" key="2">
    <source>
        <dbReference type="SAM" id="SignalP"/>
    </source>
</evidence>
<evidence type="ECO:0000313" key="5">
    <source>
        <dbReference type="Proteomes" id="UP001229346"/>
    </source>
</evidence>
<organism evidence="4 5">
    <name type="scientific">Paenibacillus harenae</name>
    <dbReference type="NCBI Taxonomy" id="306543"/>
    <lineage>
        <taxon>Bacteria</taxon>
        <taxon>Bacillati</taxon>
        <taxon>Bacillota</taxon>
        <taxon>Bacilli</taxon>
        <taxon>Bacillales</taxon>
        <taxon>Paenibacillaceae</taxon>
        <taxon>Paenibacillus</taxon>
    </lineage>
</organism>
<evidence type="ECO:0000256" key="1">
    <source>
        <dbReference type="ARBA" id="ARBA00022825"/>
    </source>
</evidence>
<dbReference type="InterPro" id="IPR012854">
    <property type="entry name" value="Cu_amine_oxidase-like_N"/>
</dbReference>
<name>A0ABT9TUR8_PAEHA</name>
<keyword evidence="1" id="KW-0720">Serine protease</keyword>
<dbReference type="PRINTS" id="PR00834">
    <property type="entry name" value="PROTEASES2C"/>
</dbReference>
<dbReference type="Gene3D" id="3.30.457.10">
    <property type="entry name" value="Copper amine oxidase-like, N-terminal domain"/>
    <property type="match status" value="1"/>
</dbReference>
<comment type="caution">
    <text evidence="4">The sequence shown here is derived from an EMBL/GenBank/DDBJ whole genome shotgun (WGS) entry which is preliminary data.</text>
</comment>
<evidence type="ECO:0000313" key="4">
    <source>
        <dbReference type="EMBL" id="MDQ0111106.1"/>
    </source>
</evidence>
<sequence>MNNKLATMVLTPLLAAGLLLAPLPALSGATVEAAAAPAAVAATKSPLVYVDGKKLTLSASAFAQNGVTFVPMRNIFGALHASVTWEPKTQTIIGRKSNITITLTVGQKTALINGKAVKLDAAPIVKGGVTFVPVRFISQSLGATVKWDSAANTIRITSPEEAERLAYEKWLEQQANIPKLSTKQIVDKYDQSVVLISTNVAQGSGVVIGDNLILTNYHVIVDATSATAMMVNGEALNIVGVVHYDETDDLAIVKTEESIGVPAVEIGYGMNTDKGSKVVAIGSPLGFQNTVSEGVISNIIYQEGVRYLQISAPIDHGSSGGALFGDTGELIGITSGGMENTTAHLNVAVSVMHAAMLFEGVSEQMIKDAKFLPPSLPDTLAGAPFAEVKKLMEEQFGSVQLKAETATFTNWEVKRDAEGWYVISADIDPLFYMYYGPASADELRIWAANLGYELNRMLPDEKIQFIVSYDRVLTFEPRGYEENEVTPAGDGKWRLRFPVIDMQVKDQLVIDVKQ</sequence>
<keyword evidence="4" id="KW-0645">Protease</keyword>
<dbReference type="GO" id="GO:0008233">
    <property type="term" value="F:peptidase activity"/>
    <property type="evidence" value="ECO:0007669"/>
    <property type="project" value="UniProtKB-KW"/>
</dbReference>
<dbReference type="Proteomes" id="UP001229346">
    <property type="component" value="Unassembled WGS sequence"/>
</dbReference>
<dbReference type="InterPro" id="IPR036582">
    <property type="entry name" value="Mao_N_sf"/>
</dbReference>
<dbReference type="InterPro" id="IPR001940">
    <property type="entry name" value="Peptidase_S1C"/>
</dbReference>
<dbReference type="Pfam" id="PF07833">
    <property type="entry name" value="Cu_amine_oxidN1"/>
    <property type="match status" value="1"/>
</dbReference>
<keyword evidence="1" id="KW-0378">Hydrolase</keyword>
<dbReference type="Pfam" id="PF13365">
    <property type="entry name" value="Trypsin_2"/>
    <property type="match status" value="1"/>
</dbReference>
<dbReference type="GO" id="GO:0006508">
    <property type="term" value="P:proteolysis"/>
    <property type="evidence" value="ECO:0007669"/>
    <property type="project" value="UniProtKB-KW"/>
</dbReference>
<dbReference type="Gene3D" id="2.40.10.120">
    <property type="match status" value="1"/>
</dbReference>
<feature type="domain" description="Copper amine oxidase-like N-terminal" evidence="3">
    <location>
        <begin position="49"/>
        <end position="156"/>
    </location>
</feature>
<dbReference type="PANTHER" id="PTHR22939:SF129">
    <property type="entry name" value="SERINE PROTEASE HTRA2, MITOCHONDRIAL"/>
    <property type="match status" value="1"/>
</dbReference>
<reference evidence="4 5" key="1">
    <citation type="submission" date="2023-07" db="EMBL/GenBank/DDBJ databases">
        <title>Sorghum-associated microbial communities from plants grown in Nebraska, USA.</title>
        <authorList>
            <person name="Schachtman D."/>
        </authorList>
    </citation>
    <scope>NUCLEOTIDE SEQUENCE [LARGE SCALE GENOMIC DNA]</scope>
    <source>
        <strain evidence="4 5">CC482</strain>
    </source>
</reference>
<dbReference type="EMBL" id="JAUSSU010000001">
    <property type="protein sequence ID" value="MDQ0111106.1"/>
    <property type="molecule type" value="Genomic_DNA"/>
</dbReference>
<gene>
    <name evidence="4" type="ORF">J2T15_000522</name>
</gene>
<protein>
    <submittedName>
        <fullName evidence="4">S1-C subfamily serine protease</fullName>
    </submittedName>
</protein>
<dbReference type="RefSeq" id="WP_307200769.1">
    <property type="nucleotide sequence ID" value="NZ_JAUSSU010000001.1"/>
</dbReference>
<proteinExistence type="predicted"/>
<dbReference type="PANTHER" id="PTHR22939">
    <property type="entry name" value="SERINE PROTEASE FAMILY S1C HTRA-RELATED"/>
    <property type="match status" value="1"/>
</dbReference>
<dbReference type="SUPFAM" id="SSF50494">
    <property type="entry name" value="Trypsin-like serine proteases"/>
    <property type="match status" value="1"/>
</dbReference>
<keyword evidence="2" id="KW-0732">Signal</keyword>
<feature type="chain" id="PRO_5047335747" evidence="2">
    <location>
        <begin position="28"/>
        <end position="514"/>
    </location>
</feature>
<dbReference type="SUPFAM" id="SSF55383">
    <property type="entry name" value="Copper amine oxidase, domain N"/>
    <property type="match status" value="1"/>
</dbReference>
<accession>A0ABT9TUR8</accession>
<evidence type="ECO:0000259" key="3">
    <source>
        <dbReference type="Pfam" id="PF07833"/>
    </source>
</evidence>
<dbReference type="InterPro" id="IPR009003">
    <property type="entry name" value="Peptidase_S1_PA"/>
</dbReference>